<keyword evidence="2" id="KW-0418">Kinase</keyword>
<keyword evidence="2" id="KW-0808">Transferase</keyword>
<comment type="caution">
    <text evidence="2">The sequence shown here is derived from an EMBL/GenBank/DDBJ whole genome shotgun (WGS) entry which is preliminary data.</text>
</comment>
<dbReference type="Proteomes" id="UP000308430">
    <property type="component" value="Unassembled WGS sequence"/>
</dbReference>
<reference evidence="2 3" key="1">
    <citation type="submission" date="2019-04" db="EMBL/GenBank/DDBJ databases">
        <title>Azoarcus nasutitermitis sp. nov. isolated from termite nest.</title>
        <authorList>
            <person name="Lin S.-Y."/>
            <person name="Hameed A."/>
            <person name="Hsu Y.-H."/>
            <person name="Young C.-C."/>
        </authorList>
    </citation>
    <scope>NUCLEOTIDE SEQUENCE [LARGE SCALE GENOMIC DNA]</scope>
    <source>
        <strain evidence="2 3">CC-YHH838</strain>
    </source>
</reference>
<organism evidence="2 3">
    <name type="scientific">Pseudothauera nasutitermitis</name>
    <dbReference type="NCBI Taxonomy" id="2565930"/>
    <lineage>
        <taxon>Bacteria</taxon>
        <taxon>Pseudomonadati</taxon>
        <taxon>Pseudomonadota</taxon>
        <taxon>Betaproteobacteria</taxon>
        <taxon>Rhodocyclales</taxon>
        <taxon>Zoogloeaceae</taxon>
        <taxon>Pseudothauera</taxon>
    </lineage>
</organism>
<keyword evidence="3" id="KW-1185">Reference proteome</keyword>
<evidence type="ECO:0000313" key="2">
    <source>
        <dbReference type="EMBL" id="THF64088.1"/>
    </source>
</evidence>
<dbReference type="GO" id="GO:0008902">
    <property type="term" value="F:hydroxymethylpyrimidine kinase activity"/>
    <property type="evidence" value="ECO:0007669"/>
    <property type="project" value="TreeGrafter"/>
</dbReference>
<feature type="domain" description="Pyridoxamine kinase/Phosphomethylpyrimidine kinase" evidence="1">
    <location>
        <begin position="7"/>
        <end position="252"/>
    </location>
</feature>
<name>A0A4S4AVU4_9RHOO</name>
<dbReference type="AlphaFoldDB" id="A0A4S4AVU4"/>
<dbReference type="GO" id="GO:0005829">
    <property type="term" value="C:cytosol"/>
    <property type="evidence" value="ECO:0007669"/>
    <property type="project" value="TreeGrafter"/>
</dbReference>
<dbReference type="SUPFAM" id="SSF53613">
    <property type="entry name" value="Ribokinase-like"/>
    <property type="match status" value="1"/>
</dbReference>
<sequence>MCLSAGDATGAGGLQSDILTLGSMGCHPLGVMTAVCVRDTRGVEDLFALDPDAFVVQARVVLEDIPVRAFKLGMCGGVENVAAIAEILADYPDVPLVLEPALASGPSDEAEAEDMAAALAELILPQVTLLVADTHEVLRLAGALADDEDDAEAALAPEEAVGSLLDLGAEFVLLTGLGDHGPQVLNRLFGAGGVVRSDAWERLAGPFLGAGATLSAAAAGALAHGMSVPEAAREAQEFTWQALAAAFRPGMGPAMPDRLFWARERVGDET</sequence>
<dbReference type="PANTHER" id="PTHR20858">
    <property type="entry name" value="PHOSPHOMETHYLPYRIMIDINE KINASE"/>
    <property type="match status" value="1"/>
</dbReference>
<dbReference type="InterPro" id="IPR013749">
    <property type="entry name" value="PM/HMP-P_kinase-1"/>
</dbReference>
<accession>A0A4S4AVU4</accession>
<proteinExistence type="predicted"/>
<dbReference type="InterPro" id="IPR029056">
    <property type="entry name" value="Ribokinase-like"/>
</dbReference>
<dbReference type="GO" id="GO:0009228">
    <property type="term" value="P:thiamine biosynthetic process"/>
    <property type="evidence" value="ECO:0007669"/>
    <property type="project" value="TreeGrafter"/>
</dbReference>
<dbReference type="PANTHER" id="PTHR20858:SF17">
    <property type="entry name" value="HYDROXYMETHYLPYRIMIDINE_PHOSPHOMETHYLPYRIMIDINE KINASE THI20-RELATED"/>
    <property type="match status" value="1"/>
</dbReference>
<dbReference type="EMBL" id="SSOC01000005">
    <property type="protein sequence ID" value="THF64088.1"/>
    <property type="molecule type" value="Genomic_DNA"/>
</dbReference>
<evidence type="ECO:0000259" key="1">
    <source>
        <dbReference type="Pfam" id="PF08543"/>
    </source>
</evidence>
<dbReference type="OrthoDB" id="9810880at2"/>
<evidence type="ECO:0000313" key="3">
    <source>
        <dbReference type="Proteomes" id="UP000308430"/>
    </source>
</evidence>
<dbReference type="GO" id="GO:0008972">
    <property type="term" value="F:phosphomethylpyrimidine kinase activity"/>
    <property type="evidence" value="ECO:0007669"/>
    <property type="project" value="TreeGrafter"/>
</dbReference>
<dbReference type="Gene3D" id="3.40.1190.20">
    <property type="match status" value="1"/>
</dbReference>
<gene>
    <name evidence="2" type="ORF">E6C76_14760</name>
</gene>
<dbReference type="UniPathway" id="UPA00060">
    <property type="reaction ID" value="UER00138"/>
</dbReference>
<dbReference type="GO" id="GO:0009229">
    <property type="term" value="P:thiamine diphosphate biosynthetic process"/>
    <property type="evidence" value="ECO:0007669"/>
    <property type="project" value="UniProtKB-UniPathway"/>
</dbReference>
<dbReference type="Pfam" id="PF08543">
    <property type="entry name" value="Phos_pyr_kin"/>
    <property type="match status" value="1"/>
</dbReference>
<protein>
    <submittedName>
        <fullName evidence="2">Hydroxymethylpyrimidine/phosphomethylpyrimidine kinase</fullName>
    </submittedName>
</protein>